<reference evidence="5 6" key="2">
    <citation type="journal article" date="2012" name="PLoS ONE">
        <title>Genomic characterization of the taylorella genus.</title>
        <authorList>
            <person name="Hebert L."/>
            <person name="Moumen B."/>
            <person name="Pons N."/>
            <person name="Duquesne F."/>
            <person name="Breuil M.F."/>
            <person name="Goux D."/>
            <person name="Batto J.M."/>
            <person name="Laugier C."/>
            <person name="Renault P."/>
            <person name="Petry S."/>
        </authorList>
    </citation>
    <scope>NUCLEOTIDE SEQUENCE [LARGE SCALE GENOMIC DNA]</scope>
    <source>
        <strain evidence="5 6">MCE3</strain>
    </source>
</reference>
<dbReference type="EMBL" id="CP003059">
    <property type="protein sequence ID" value="AEP36291.1"/>
    <property type="molecule type" value="Genomic_DNA"/>
</dbReference>
<keyword evidence="2 3" id="KW-0732">Signal</keyword>
<dbReference type="CDD" id="cd06333">
    <property type="entry name" value="PBP1_ABC_RPA1789-like"/>
    <property type="match status" value="1"/>
</dbReference>
<feature type="signal peptide" evidence="3">
    <location>
        <begin position="1"/>
        <end position="25"/>
    </location>
</feature>
<dbReference type="SUPFAM" id="SSF53822">
    <property type="entry name" value="Periplasmic binding protein-like I"/>
    <property type="match status" value="1"/>
</dbReference>
<evidence type="ECO:0000256" key="3">
    <source>
        <dbReference type="SAM" id="SignalP"/>
    </source>
</evidence>
<evidence type="ECO:0000259" key="4">
    <source>
        <dbReference type="Pfam" id="PF13458"/>
    </source>
</evidence>
<dbReference type="PANTHER" id="PTHR30483">
    <property type="entry name" value="LEUCINE-SPECIFIC-BINDING PROTEIN"/>
    <property type="match status" value="1"/>
</dbReference>
<comment type="similarity">
    <text evidence="1">Belongs to the leucine-binding protein family.</text>
</comment>
<keyword evidence="6" id="KW-1185">Reference proteome</keyword>
<name>G4QAC2_TAYAM</name>
<dbReference type="HOGENOM" id="CLU_027128_0_1_4"/>
<organism evidence="5 6">
    <name type="scientific">Taylorella asinigenitalis (strain MCE3)</name>
    <dbReference type="NCBI Taxonomy" id="1008459"/>
    <lineage>
        <taxon>Bacteria</taxon>
        <taxon>Pseudomonadati</taxon>
        <taxon>Pseudomonadota</taxon>
        <taxon>Betaproteobacteria</taxon>
        <taxon>Burkholderiales</taxon>
        <taxon>Alcaligenaceae</taxon>
        <taxon>Taylorella</taxon>
    </lineage>
</organism>
<feature type="domain" description="Leucine-binding protein" evidence="4">
    <location>
        <begin position="29"/>
        <end position="368"/>
    </location>
</feature>
<proteinExistence type="inferred from homology"/>
<dbReference type="InterPro" id="IPR028082">
    <property type="entry name" value="Peripla_BP_I"/>
</dbReference>
<reference key="1">
    <citation type="submission" date="2011-09" db="EMBL/GenBank/DDBJ databases">
        <title>Genomic characterization of the Taylorella genus.</title>
        <authorList>
            <person name="Hebert L."/>
            <person name="Moumen B."/>
            <person name="Pons N."/>
            <person name="Duquesne F."/>
            <person name="Breuil M.-F."/>
            <person name="Goux D."/>
            <person name="Batto J.-M."/>
            <person name="Renault P."/>
            <person name="Laugier C."/>
            <person name="Petry S."/>
        </authorList>
    </citation>
    <scope>NUCLEOTIDE SEQUENCE</scope>
    <source>
        <strain>MCE3</strain>
    </source>
</reference>
<dbReference type="AlphaFoldDB" id="G4QAC2"/>
<evidence type="ECO:0000313" key="5">
    <source>
        <dbReference type="EMBL" id="AEP36291.1"/>
    </source>
</evidence>
<feature type="chain" id="PRO_5003467094" evidence="3">
    <location>
        <begin position="26"/>
        <end position="392"/>
    </location>
</feature>
<dbReference type="STRING" id="1008459.TASI_0516"/>
<dbReference type="InterPro" id="IPR028081">
    <property type="entry name" value="Leu-bd"/>
</dbReference>
<evidence type="ECO:0000256" key="1">
    <source>
        <dbReference type="ARBA" id="ARBA00010062"/>
    </source>
</evidence>
<dbReference type="OrthoDB" id="5290698at2"/>
<accession>G4QAC2</accession>
<dbReference type="Gene3D" id="3.40.50.2300">
    <property type="match status" value="2"/>
</dbReference>
<dbReference type="Proteomes" id="UP000009284">
    <property type="component" value="Chromosome"/>
</dbReference>
<sequence>MILKKVILNNLLASSALMLSTSLMAQNAINIGVTVSATGPAASLGIPQKNTVEILNKEINGIPVNYIVYDDAGDTATAVKNMRKLISENHIDAIIGSSVTAASLAMVEVAAETKTPMVSMNGNIIVVTPQEGAKKWAFKTAQNDALMAQALKTAMQKLKVKNLAIIGFADAYGESWAKEMKAALEGTDINVVANESFARKDTSVTGQVLKILGKKPDAVLVATSGTPGALPNRELRSRGFKGLIFHTHGSGNGDFLRVCPSACEDVILPIGPVVVSEQLNDDHPSKKIGLEYRKLYDAKFGEGSTNAFGAFLFDAATLVESATKKVLESGVKPGSEEFRVALRDAIEQSKNVVASQGVFDMSPEDHTGLDERSRVIVKVKDGKWVLQPDLLE</sequence>
<protein>
    <submittedName>
        <fullName evidence="5">Leucine-, isoleucine-, valine-, threonine-, and alanine-binding protein</fullName>
    </submittedName>
</protein>
<evidence type="ECO:0000313" key="6">
    <source>
        <dbReference type="Proteomes" id="UP000009284"/>
    </source>
</evidence>
<dbReference type="eggNOG" id="COG0683">
    <property type="taxonomic scope" value="Bacteria"/>
</dbReference>
<evidence type="ECO:0000256" key="2">
    <source>
        <dbReference type="ARBA" id="ARBA00022729"/>
    </source>
</evidence>
<dbReference type="Pfam" id="PF13458">
    <property type="entry name" value="Peripla_BP_6"/>
    <property type="match status" value="1"/>
</dbReference>
<dbReference type="InterPro" id="IPR051010">
    <property type="entry name" value="BCAA_transport"/>
</dbReference>
<dbReference type="PANTHER" id="PTHR30483:SF38">
    <property type="entry name" value="BLR7848 PROTEIN"/>
    <property type="match status" value="1"/>
</dbReference>
<gene>
    <name evidence="5" type="ordered locus">TASI_0516</name>
</gene>
<dbReference type="KEGG" id="tas:TASI_0516"/>